<gene>
    <name evidence="10" type="ORF">ESZ91_09135</name>
</gene>
<comment type="cofactor">
    <cofactor evidence="1">
        <name>[4Fe-4S] cluster</name>
        <dbReference type="ChEBI" id="CHEBI:49883"/>
    </cofactor>
</comment>
<evidence type="ECO:0000256" key="1">
    <source>
        <dbReference type="ARBA" id="ARBA00001966"/>
    </source>
</evidence>
<comment type="caution">
    <text evidence="10">The sequence shown here is derived from an EMBL/GenBank/DDBJ whole genome shotgun (WGS) entry which is preliminary data.</text>
</comment>
<sequence length="237" mass="26233">MKEYKNAPSEQNSGGEFGYIDSIYSGSGVDGKGLRVVVFFSGCNLRCPFCHNPETLFGQGTRTGVSALVQKILRYKPYLKRGGVTLSGGEPFLQKDFAIAVIRALAEHGVPVCIETNGQIADAELIAAAEYIICDVKNQENADLSAYDAFLSVCDALGARVELTNVLVPSKNDSEAALFALQKLYRSHRVSEGIRFLPFRKLCLEKYEKIKMQFPYFDVNEAEEEDILYAEKYISGI</sequence>
<dbReference type="Gene3D" id="3.20.20.70">
    <property type="entry name" value="Aldolase class I"/>
    <property type="match status" value="1"/>
</dbReference>
<feature type="domain" description="Radical SAM core" evidence="9">
    <location>
        <begin position="29"/>
        <end position="237"/>
    </location>
</feature>
<dbReference type="InterPro" id="IPR058240">
    <property type="entry name" value="rSAM_sf"/>
</dbReference>
<proteinExistence type="inferred from homology"/>
<reference evidence="10 11" key="1">
    <citation type="journal article" date="2019" name="Gut">
        <title>Antibiotics-induced monodominance of a novel gut bacterial order.</title>
        <authorList>
            <person name="Hildebrand F."/>
            <person name="Moitinho-Silva L."/>
            <person name="Blasche S."/>
            <person name="Jahn M.T."/>
            <person name="Gossmann T.I."/>
            <person name="Heuerta-Cepas J."/>
            <person name="Hercog R."/>
            <person name="Luetge M."/>
            <person name="Bahram M."/>
            <person name="Pryszlak A."/>
            <person name="Alves R.J."/>
            <person name="Waszak S.M."/>
            <person name="Zhu A."/>
            <person name="Ye L."/>
            <person name="Costea P.I."/>
            <person name="Aalvink S."/>
            <person name="Belzer C."/>
            <person name="Forslund S.K."/>
            <person name="Sunagawa S."/>
            <person name="Hentschel U."/>
            <person name="Merten C."/>
            <person name="Patil K.R."/>
            <person name="Benes V."/>
            <person name="Bork P."/>
        </authorList>
    </citation>
    <scope>NUCLEOTIDE SEQUENCE [LARGE SCALE GENOMIC DNA]</scope>
    <source>
        <strain evidence="10 11">HDS1380</strain>
    </source>
</reference>
<dbReference type="PANTHER" id="PTHR30352:SF5">
    <property type="entry name" value="PYRUVATE FORMATE-LYASE 1-ACTIVATING ENZYME"/>
    <property type="match status" value="1"/>
</dbReference>
<dbReference type="PROSITE" id="PS01087">
    <property type="entry name" value="RADICAL_ACTIVATING"/>
    <property type="match status" value="1"/>
</dbReference>
<keyword evidence="5" id="KW-0479">Metal-binding</keyword>
<protein>
    <submittedName>
        <fullName evidence="10">Radical SAM protein</fullName>
    </submittedName>
</protein>
<dbReference type="GO" id="GO:0016491">
    <property type="term" value="F:oxidoreductase activity"/>
    <property type="evidence" value="ECO:0007669"/>
    <property type="project" value="UniProtKB-KW"/>
</dbReference>
<dbReference type="GO" id="GO:0046872">
    <property type="term" value="F:metal ion binding"/>
    <property type="evidence" value="ECO:0007669"/>
    <property type="project" value="UniProtKB-KW"/>
</dbReference>
<dbReference type="AlphaFoldDB" id="A0A4Q2K5P0"/>
<dbReference type="PROSITE" id="PS51918">
    <property type="entry name" value="RADICAL_SAM"/>
    <property type="match status" value="1"/>
</dbReference>
<dbReference type="SFLD" id="SFLDG01066">
    <property type="entry name" value="organic_radical-activating_enz"/>
    <property type="match status" value="1"/>
</dbReference>
<evidence type="ECO:0000259" key="9">
    <source>
        <dbReference type="PROSITE" id="PS51918"/>
    </source>
</evidence>
<organism evidence="10 11">
    <name type="scientific">Candidatus Borkfalkia ceftriaxoniphila</name>
    <dbReference type="NCBI Taxonomy" id="2508949"/>
    <lineage>
        <taxon>Bacteria</taxon>
        <taxon>Bacillati</taxon>
        <taxon>Bacillota</taxon>
        <taxon>Clostridia</taxon>
        <taxon>Christensenellales</taxon>
        <taxon>Christensenellaceae</taxon>
        <taxon>Candidatus Borkfalkia</taxon>
    </lineage>
</organism>
<dbReference type="InterPro" id="IPR007197">
    <property type="entry name" value="rSAM"/>
</dbReference>
<evidence type="ECO:0000313" key="11">
    <source>
        <dbReference type="Proteomes" id="UP000291269"/>
    </source>
</evidence>
<comment type="similarity">
    <text evidence="2">Belongs to the organic radical-activating enzymes family.</text>
</comment>
<keyword evidence="7" id="KW-0408">Iron</keyword>
<name>A0A4Q2K5P0_9FIRM</name>
<evidence type="ECO:0000313" key="10">
    <source>
        <dbReference type="EMBL" id="RXZ58212.1"/>
    </source>
</evidence>
<dbReference type="OrthoDB" id="9782387at2"/>
<evidence type="ECO:0000256" key="2">
    <source>
        <dbReference type="ARBA" id="ARBA00009777"/>
    </source>
</evidence>
<evidence type="ECO:0000256" key="7">
    <source>
        <dbReference type="ARBA" id="ARBA00023004"/>
    </source>
</evidence>
<evidence type="ECO:0000256" key="3">
    <source>
        <dbReference type="ARBA" id="ARBA00022485"/>
    </source>
</evidence>
<dbReference type="InterPro" id="IPR034457">
    <property type="entry name" value="Organic_radical-activating"/>
</dbReference>
<dbReference type="CDD" id="cd01335">
    <property type="entry name" value="Radical_SAM"/>
    <property type="match status" value="1"/>
</dbReference>
<dbReference type="InterPro" id="IPR013785">
    <property type="entry name" value="Aldolase_TIM"/>
</dbReference>
<dbReference type="Proteomes" id="UP000291269">
    <property type="component" value="Unassembled WGS sequence"/>
</dbReference>
<evidence type="ECO:0000256" key="6">
    <source>
        <dbReference type="ARBA" id="ARBA00023002"/>
    </source>
</evidence>
<evidence type="ECO:0000256" key="4">
    <source>
        <dbReference type="ARBA" id="ARBA00022691"/>
    </source>
</evidence>
<keyword evidence="4" id="KW-0949">S-adenosyl-L-methionine</keyword>
<dbReference type="RefSeq" id="WP_129226492.1">
    <property type="nucleotide sequence ID" value="NZ_SDOZ01000003.1"/>
</dbReference>
<keyword evidence="8" id="KW-0411">Iron-sulfur</keyword>
<dbReference type="PANTHER" id="PTHR30352">
    <property type="entry name" value="PYRUVATE FORMATE-LYASE-ACTIVATING ENZYME"/>
    <property type="match status" value="1"/>
</dbReference>
<keyword evidence="3" id="KW-0004">4Fe-4S</keyword>
<dbReference type="InterPro" id="IPR001989">
    <property type="entry name" value="Radical_activat_CS"/>
</dbReference>
<dbReference type="SUPFAM" id="SSF102114">
    <property type="entry name" value="Radical SAM enzymes"/>
    <property type="match status" value="1"/>
</dbReference>
<dbReference type="EMBL" id="SDOZ01000003">
    <property type="protein sequence ID" value="RXZ58212.1"/>
    <property type="molecule type" value="Genomic_DNA"/>
</dbReference>
<dbReference type="Pfam" id="PF13353">
    <property type="entry name" value="Fer4_12"/>
    <property type="match status" value="1"/>
</dbReference>
<dbReference type="SFLD" id="SFLDS00029">
    <property type="entry name" value="Radical_SAM"/>
    <property type="match status" value="1"/>
</dbReference>
<accession>A0A4Q2K5P0</accession>
<evidence type="ECO:0000256" key="8">
    <source>
        <dbReference type="ARBA" id="ARBA00023014"/>
    </source>
</evidence>
<dbReference type="GO" id="GO:0051539">
    <property type="term" value="F:4 iron, 4 sulfur cluster binding"/>
    <property type="evidence" value="ECO:0007669"/>
    <property type="project" value="UniProtKB-KW"/>
</dbReference>
<keyword evidence="6" id="KW-0560">Oxidoreductase</keyword>
<evidence type="ECO:0000256" key="5">
    <source>
        <dbReference type="ARBA" id="ARBA00022723"/>
    </source>
</evidence>
<keyword evidence="11" id="KW-1185">Reference proteome</keyword>